<dbReference type="InterPro" id="IPR032942">
    <property type="entry name" value="BPI/LBP/Plunc"/>
</dbReference>
<evidence type="ECO:0008006" key="5">
    <source>
        <dbReference type="Google" id="ProtNLM"/>
    </source>
</evidence>
<name>A0AAN5CC54_9BILA</name>
<dbReference type="GO" id="GO:0005615">
    <property type="term" value="C:extracellular space"/>
    <property type="evidence" value="ECO:0007669"/>
    <property type="project" value="TreeGrafter"/>
</dbReference>
<organism evidence="3 4">
    <name type="scientific">Pristionchus mayeri</name>
    <dbReference type="NCBI Taxonomy" id="1317129"/>
    <lineage>
        <taxon>Eukaryota</taxon>
        <taxon>Metazoa</taxon>
        <taxon>Ecdysozoa</taxon>
        <taxon>Nematoda</taxon>
        <taxon>Chromadorea</taxon>
        <taxon>Rhabditida</taxon>
        <taxon>Rhabditina</taxon>
        <taxon>Diplogasteromorpha</taxon>
        <taxon>Diplogasteroidea</taxon>
        <taxon>Neodiplogasteridae</taxon>
        <taxon>Pristionchus</taxon>
    </lineage>
</organism>
<dbReference type="PANTHER" id="PTHR10504:SF145">
    <property type="entry name" value="PROTEIN CBG15266"/>
    <property type="match status" value="1"/>
</dbReference>
<dbReference type="GO" id="GO:0008289">
    <property type="term" value="F:lipid binding"/>
    <property type="evidence" value="ECO:0007669"/>
    <property type="project" value="InterPro"/>
</dbReference>
<feature type="chain" id="PRO_5042858884" description="Lipid-binding serum glycoprotein N-terminal domain-containing protein" evidence="2">
    <location>
        <begin position="19"/>
        <end position="335"/>
    </location>
</feature>
<evidence type="ECO:0000313" key="4">
    <source>
        <dbReference type="Proteomes" id="UP001328107"/>
    </source>
</evidence>
<reference evidence="4" key="1">
    <citation type="submission" date="2022-10" db="EMBL/GenBank/DDBJ databases">
        <title>Genome assembly of Pristionchus species.</title>
        <authorList>
            <person name="Yoshida K."/>
            <person name="Sommer R.J."/>
        </authorList>
    </citation>
    <scope>NUCLEOTIDE SEQUENCE [LARGE SCALE GENOMIC DNA]</scope>
    <source>
        <strain evidence="4">RS5460</strain>
    </source>
</reference>
<accession>A0AAN5CC54</accession>
<feature type="transmembrane region" description="Helical" evidence="1">
    <location>
        <begin position="293"/>
        <end position="316"/>
    </location>
</feature>
<keyword evidence="1" id="KW-1133">Transmembrane helix</keyword>
<sequence>TAFLMHLLLLIVCSISQGQSPDQHATTTVRLNKSLFQLASKKAKSIIDKLVLKVDIPAIDVTESGVHFYTTSINLTHFDFPRTIFSISEDGLIWYTDGGKIELRVHFVCRFELLPGGPRITKVGFVTVTVEDLRTYLNAIIKVDNSRPVISSNNCSTIVDKLDVVFKAGIAGWVLNIIKGFIIDDITKSLSASGCKLTSELIRKGNEFVQKQPEEVRIWRNIYINYTAAKNPVYHEDYVEAECSFRVAIHDNGTHEWDEVDDFLGDFNKHISINSISVSTPSVTPLALSLRDFAVFALTVYGAFCLLKSIVAMVMGQRVNTVAYPRREGYDTDDD</sequence>
<dbReference type="PANTHER" id="PTHR10504">
    <property type="entry name" value="BACTERICIDAL PERMEABILITY-INCREASING BPI PROTEIN-RELATED"/>
    <property type="match status" value="1"/>
</dbReference>
<feature type="signal peptide" evidence="2">
    <location>
        <begin position="1"/>
        <end position="18"/>
    </location>
</feature>
<gene>
    <name evidence="3" type="ORF">PMAYCL1PPCAC_09290</name>
</gene>
<evidence type="ECO:0000256" key="2">
    <source>
        <dbReference type="SAM" id="SignalP"/>
    </source>
</evidence>
<keyword evidence="1" id="KW-0472">Membrane</keyword>
<dbReference type="Gene3D" id="3.15.20.10">
    <property type="entry name" value="Bactericidal permeability-increasing protein, domain 2"/>
    <property type="match status" value="1"/>
</dbReference>
<feature type="non-terminal residue" evidence="3">
    <location>
        <position position="1"/>
    </location>
</feature>
<dbReference type="SUPFAM" id="SSF55394">
    <property type="entry name" value="Bactericidal permeability-increasing protein, BPI"/>
    <property type="match status" value="1"/>
</dbReference>
<dbReference type="InterPro" id="IPR017943">
    <property type="entry name" value="Bactericidal_perm-incr_a/b_dom"/>
</dbReference>
<keyword evidence="4" id="KW-1185">Reference proteome</keyword>
<keyword evidence="1" id="KW-0812">Transmembrane</keyword>
<keyword evidence="2" id="KW-0732">Signal</keyword>
<proteinExistence type="predicted"/>
<dbReference type="EMBL" id="BTRK01000002">
    <property type="protein sequence ID" value="GMR39095.1"/>
    <property type="molecule type" value="Genomic_DNA"/>
</dbReference>
<evidence type="ECO:0000313" key="3">
    <source>
        <dbReference type="EMBL" id="GMR39095.1"/>
    </source>
</evidence>
<comment type="caution">
    <text evidence="3">The sequence shown here is derived from an EMBL/GenBank/DDBJ whole genome shotgun (WGS) entry which is preliminary data.</text>
</comment>
<dbReference type="AlphaFoldDB" id="A0AAN5CC54"/>
<evidence type="ECO:0000256" key="1">
    <source>
        <dbReference type="SAM" id="Phobius"/>
    </source>
</evidence>
<dbReference type="Gene3D" id="3.15.10.10">
    <property type="entry name" value="Bactericidal permeability-increasing protein, domain 1"/>
    <property type="match status" value="1"/>
</dbReference>
<protein>
    <recommendedName>
        <fullName evidence="5">Lipid-binding serum glycoprotein N-terminal domain-containing protein</fullName>
    </recommendedName>
</protein>
<dbReference type="Proteomes" id="UP001328107">
    <property type="component" value="Unassembled WGS sequence"/>
</dbReference>